<dbReference type="PANTHER" id="PTHR24043">
    <property type="entry name" value="SCAVENGER RECEPTOR CLASS F"/>
    <property type="match status" value="1"/>
</dbReference>
<keyword evidence="3" id="KW-0812">Transmembrane</keyword>
<proteinExistence type="predicted"/>
<keyword evidence="3" id="KW-0472">Membrane</keyword>
<evidence type="ECO:0008006" key="6">
    <source>
        <dbReference type="Google" id="ProtNLM"/>
    </source>
</evidence>
<evidence type="ECO:0000256" key="2">
    <source>
        <dbReference type="SAM" id="MobiDB-lite"/>
    </source>
</evidence>
<evidence type="ECO:0000256" key="1">
    <source>
        <dbReference type="ARBA" id="ARBA00022536"/>
    </source>
</evidence>
<gene>
    <name evidence="4" type="ORF">MGAL_10B061261</name>
</gene>
<evidence type="ECO:0000313" key="4">
    <source>
        <dbReference type="EMBL" id="VDH94610.1"/>
    </source>
</evidence>
<name>A0A8B6BRS1_MYTGA</name>
<dbReference type="PANTHER" id="PTHR24043:SF8">
    <property type="entry name" value="EGF-LIKE DOMAIN-CONTAINING PROTEIN"/>
    <property type="match status" value="1"/>
</dbReference>
<keyword evidence="5" id="KW-1185">Reference proteome</keyword>
<dbReference type="OrthoDB" id="6101774at2759"/>
<comment type="caution">
    <text evidence="4">The sequence shown here is derived from an EMBL/GenBank/DDBJ whole genome shotgun (WGS) entry which is preliminary data.</text>
</comment>
<keyword evidence="1" id="KW-0245">EGF-like domain</keyword>
<organism evidence="4 5">
    <name type="scientific">Mytilus galloprovincialis</name>
    <name type="common">Mediterranean mussel</name>
    <dbReference type="NCBI Taxonomy" id="29158"/>
    <lineage>
        <taxon>Eukaryota</taxon>
        <taxon>Metazoa</taxon>
        <taxon>Spiralia</taxon>
        <taxon>Lophotrochozoa</taxon>
        <taxon>Mollusca</taxon>
        <taxon>Bivalvia</taxon>
        <taxon>Autobranchia</taxon>
        <taxon>Pteriomorphia</taxon>
        <taxon>Mytilida</taxon>
        <taxon>Mytiloidea</taxon>
        <taxon>Mytilidae</taxon>
        <taxon>Mytilinae</taxon>
        <taxon>Mytilus</taxon>
    </lineage>
</organism>
<evidence type="ECO:0000313" key="5">
    <source>
        <dbReference type="Proteomes" id="UP000596742"/>
    </source>
</evidence>
<reference evidence="4" key="1">
    <citation type="submission" date="2018-11" db="EMBL/GenBank/DDBJ databases">
        <authorList>
            <person name="Alioto T."/>
            <person name="Alioto T."/>
        </authorList>
    </citation>
    <scope>NUCLEOTIDE SEQUENCE</scope>
</reference>
<feature type="transmembrane region" description="Helical" evidence="3">
    <location>
        <begin position="192"/>
        <end position="213"/>
    </location>
</feature>
<sequence length="273" mass="30601">MIVIIESLDRVLKSQGMIYFDLKEMIITNTNLVIITIISGCDKGKFGRNCNDSCDGCISNSCDVIDGLCVNTTGCEPGYYFEEYCNNICDDYYFGNNCTKQCHCLEKPCNNDDGICSPEGCKEGWHGKSCDQACDDWYFGNNCAWKCYCLTGPCNQLTGKCPPGGCQKGWHGVACEVSTVTAENKPLMSTHLGLFIGGFLLGILMATTACFLARKRRKLTKKQGKETVTENPQSHEQQHYDDVRMENISTYQDLMTRQTTQDYEHINTAFVRQ</sequence>
<evidence type="ECO:0000256" key="3">
    <source>
        <dbReference type="SAM" id="Phobius"/>
    </source>
</evidence>
<dbReference type="GO" id="GO:0005044">
    <property type="term" value="F:scavenger receptor activity"/>
    <property type="evidence" value="ECO:0007669"/>
    <property type="project" value="InterPro"/>
</dbReference>
<dbReference type="EMBL" id="UYJE01000612">
    <property type="protein sequence ID" value="VDH94610.1"/>
    <property type="molecule type" value="Genomic_DNA"/>
</dbReference>
<dbReference type="InterPro" id="IPR042635">
    <property type="entry name" value="MEGF10/SREC1/2-like"/>
</dbReference>
<feature type="region of interest" description="Disordered" evidence="2">
    <location>
        <begin position="221"/>
        <end position="240"/>
    </location>
</feature>
<dbReference type="Gene3D" id="2.170.300.10">
    <property type="entry name" value="Tie2 ligand-binding domain superfamily"/>
    <property type="match status" value="1"/>
</dbReference>
<keyword evidence="3" id="KW-1133">Transmembrane helix</keyword>
<dbReference type="Proteomes" id="UP000596742">
    <property type="component" value="Unassembled WGS sequence"/>
</dbReference>
<protein>
    <recommendedName>
        <fullName evidence="6">EGF-like domain-containing protein</fullName>
    </recommendedName>
</protein>
<dbReference type="AlphaFoldDB" id="A0A8B6BRS1"/>
<accession>A0A8B6BRS1</accession>